<dbReference type="InterPro" id="IPR013154">
    <property type="entry name" value="ADH-like_N"/>
</dbReference>
<organism evidence="2 3">
    <name type="scientific">Acetobacteroides hydrogenigenes</name>
    <dbReference type="NCBI Taxonomy" id="979970"/>
    <lineage>
        <taxon>Bacteria</taxon>
        <taxon>Pseudomonadati</taxon>
        <taxon>Bacteroidota</taxon>
        <taxon>Bacteroidia</taxon>
        <taxon>Bacteroidales</taxon>
        <taxon>Rikenellaceae</taxon>
        <taxon>Acetobacteroides</taxon>
    </lineage>
</organism>
<dbReference type="EMBL" id="SLWB01000012">
    <property type="protein sequence ID" value="TCN64718.1"/>
    <property type="molecule type" value="Genomic_DNA"/>
</dbReference>
<reference evidence="2 3" key="1">
    <citation type="submission" date="2019-03" db="EMBL/GenBank/DDBJ databases">
        <title>Genomic Encyclopedia of Archaeal and Bacterial Type Strains, Phase II (KMG-II): from individual species to whole genera.</title>
        <authorList>
            <person name="Goeker M."/>
        </authorList>
    </citation>
    <scope>NUCLEOTIDE SEQUENCE [LARGE SCALE GENOMIC DNA]</scope>
    <source>
        <strain evidence="2 3">RL-C</strain>
    </source>
</reference>
<dbReference type="CDD" id="cd05289">
    <property type="entry name" value="MDR_like_2"/>
    <property type="match status" value="1"/>
</dbReference>
<evidence type="ECO:0000313" key="2">
    <source>
        <dbReference type="EMBL" id="TCN64718.1"/>
    </source>
</evidence>
<dbReference type="InterPro" id="IPR011032">
    <property type="entry name" value="GroES-like_sf"/>
</dbReference>
<dbReference type="PANTHER" id="PTHR11695">
    <property type="entry name" value="ALCOHOL DEHYDROGENASE RELATED"/>
    <property type="match status" value="1"/>
</dbReference>
<proteinExistence type="predicted"/>
<dbReference type="AlphaFoldDB" id="A0A4R2E812"/>
<dbReference type="InterPro" id="IPR020843">
    <property type="entry name" value="ER"/>
</dbReference>
<dbReference type="PANTHER" id="PTHR11695:SF294">
    <property type="entry name" value="RETICULON-4-INTERACTING PROTEIN 1, MITOCHONDRIAL"/>
    <property type="match status" value="1"/>
</dbReference>
<accession>A0A4R2E812</accession>
<gene>
    <name evidence="2" type="ORF">CLV25_11245</name>
</gene>
<dbReference type="Pfam" id="PF08240">
    <property type="entry name" value="ADH_N"/>
    <property type="match status" value="1"/>
</dbReference>
<dbReference type="InterPro" id="IPR036291">
    <property type="entry name" value="NAD(P)-bd_dom_sf"/>
</dbReference>
<dbReference type="SMART" id="SM00829">
    <property type="entry name" value="PKS_ER"/>
    <property type="match status" value="1"/>
</dbReference>
<comment type="caution">
    <text evidence="2">The sequence shown here is derived from an EMBL/GenBank/DDBJ whole genome shotgun (WGS) entry which is preliminary data.</text>
</comment>
<evidence type="ECO:0000313" key="3">
    <source>
        <dbReference type="Proteomes" id="UP000294830"/>
    </source>
</evidence>
<name>A0A4R2E812_9BACT</name>
<dbReference type="Proteomes" id="UP000294830">
    <property type="component" value="Unassembled WGS sequence"/>
</dbReference>
<dbReference type="GO" id="GO:0016491">
    <property type="term" value="F:oxidoreductase activity"/>
    <property type="evidence" value="ECO:0007669"/>
    <property type="project" value="InterPro"/>
</dbReference>
<sequence>MRAIQYTEFGSSSVLRLVERDIPKPREGEVLIKVTAAGVNPVDVKIRNGLLVNRVPCVFPIVPGWDFSGKIVEHGFGARRFDIGEKVIGYCRRPTIQHGTYAEYITVPEVYISKAPKNIPLNDAAALPLAGLTAHQAIFTHGGLKKNEAIVIWGASGGVGSFAVQLAAQKDAKVIAIASKRNHEYLKKLGAKHTIDYITQNVAEEVRKLFPEGVDLAFDTVGGDVFKQCFDIVKSTGRVVSILENLPQPSLLPKPEIDYRYCFVEPNSSTLNNLRKMVEEGELTVYVEAEYPLEKAALAHEKISEGHTKGKIIIAMD</sequence>
<dbReference type="Gene3D" id="3.40.50.720">
    <property type="entry name" value="NAD(P)-binding Rossmann-like Domain"/>
    <property type="match status" value="1"/>
</dbReference>
<dbReference type="Gene3D" id="3.90.180.10">
    <property type="entry name" value="Medium-chain alcohol dehydrogenases, catalytic domain"/>
    <property type="match status" value="1"/>
</dbReference>
<dbReference type="InterPro" id="IPR050700">
    <property type="entry name" value="YIM1/Zinc_Alcohol_DH_Fams"/>
</dbReference>
<keyword evidence="3" id="KW-1185">Reference proteome</keyword>
<dbReference type="OrthoDB" id="9787435at2"/>
<protein>
    <submittedName>
        <fullName evidence="2">NADPH2:quinone reductase</fullName>
    </submittedName>
</protein>
<dbReference type="SUPFAM" id="SSF50129">
    <property type="entry name" value="GroES-like"/>
    <property type="match status" value="1"/>
</dbReference>
<feature type="domain" description="Enoyl reductase (ER)" evidence="1">
    <location>
        <begin position="10"/>
        <end position="314"/>
    </location>
</feature>
<evidence type="ECO:0000259" key="1">
    <source>
        <dbReference type="SMART" id="SM00829"/>
    </source>
</evidence>
<dbReference type="SUPFAM" id="SSF51735">
    <property type="entry name" value="NAD(P)-binding Rossmann-fold domains"/>
    <property type="match status" value="1"/>
</dbReference>
<dbReference type="Pfam" id="PF13602">
    <property type="entry name" value="ADH_zinc_N_2"/>
    <property type="match status" value="1"/>
</dbReference>
<dbReference type="RefSeq" id="WP_131839863.1">
    <property type="nucleotide sequence ID" value="NZ_SLWB01000012.1"/>
</dbReference>